<dbReference type="GO" id="GO:0004175">
    <property type="term" value="F:endopeptidase activity"/>
    <property type="evidence" value="ECO:0007669"/>
    <property type="project" value="TreeGrafter"/>
</dbReference>
<dbReference type="Pfam" id="PF03572">
    <property type="entry name" value="Peptidase_S41"/>
    <property type="match status" value="1"/>
</dbReference>
<evidence type="ECO:0000256" key="1">
    <source>
        <dbReference type="SAM" id="SignalP"/>
    </source>
</evidence>
<dbReference type="Pfam" id="PF13432">
    <property type="entry name" value="TPR_16"/>
    <property type="match status" value="1"/>
</dbReference>
<gene>
    <name evidence="3" type="ORF">HZI73_12955</name>
</gene>
<dbReference type="InterPro" id="IPR019734">
    <property type="entry name" value="TPR_rpt"/>
</dbReference>
<dbReference type="RefSeq" id="WP_212698641.1">
    <property type="nucleotide sequence ID" value="NZ_CP058649.1"/>
</dbReference>
<dbReference type="Gene3D" id="3.90.226.10">
    <property type="entry name" value="2-enoyl-CoA Hydratase, Chain A, domain 1"/>
    <property type="match status" value="1"/>
</dbReference>
<keyword evidence="4" id="KW-1185">Reference proteome</keyword>
<protein>
    <submittedName>
        <fullName evidence="3">DUF5050 domain-containing protein</fullName>
    </submittedName>
</protein>
<dbReference type="SUPFAM" id="SSF48452">
    <property type="entry name" value="TPR-like"/>
    <property type="match status" value="2"/>
</dbReference>
<dbReference type="PANTHER" id="PTHR32060:SF30">
    <property type="entry name" value="CARBOXY-TERMINAL PROCESSING PROTEASE CTPA"/>
    <property type="match status" value="1"/>
</dbReference>
<evidence type="ECO:0000259" key="2">
    <source>
        <dbReference type="SMART" id="SM00245"/>
    </source>
</evidence>
<evidence type="ECO:0000313" key="3">
    <source>
        <dbReference type="EMBL" id="QUI23140.1"/>
    </source>
</evidence>
<dbReference type="SMART" id="SM00028">
    <property type="entry name" value="TPR"/>
    <property type="match status" value="3"/>
</dbReference>
<dbReference type="GO" id="GO:0006508">
    <property type="term" value="P:proteolysis"/>
    <property type="evidence" value="ECO:0007669"/>
    <property type="project" value="InterPro"/>
</dbReference>
<feature type="signal peptide" evidence="1">
    <location>
        <begin position="1"/>
        <end position="25"/>
    </location>
</feature>
<dbReference type="InterPro" id="IPR032485">
    <property type="entry name" value="LRP1-like_beta_prop"/>
</dbReference>
<dbReference type="Pfam" id="PF16472">
    <property type="entry name" value="DUF5050"/>
    <property type="match status" value="1"/>
</dbReference>
<feature type="domain" description="Tail specific protease" evidence="2">
    <location>
        <begin position="877"/>
        <end position="1064"/>
    </location>
</feature>
<dbReference type="EMBL" id="CP058649">
    <property type="protein sequence ID" value="QUI23140.1"/>
    <property type="molecule type" value="Genomic_DNA"/>
</dbReference>
<dbReference type="CDD" id="cd06567">
    <property type="entry name" value="Peptidase_S41"/>
    <property type="match status" value="1"/>
</dbReference>
<sequence length="1084" mass="124903">MKRKIIVMCIALFIMGSYFHIQVHAEPDAKQTVAQTLGKTPRSAMKGIDLVYKEDWVYFINGNQQLERRHIKTQEKEILYKGNMTQINVMHGYIYGYVHSEDGAKQGIYKLNIEDKTYERISDKYAVNMIVIEDWVYFKEDDEVGILRMKTDGSLLEEVYNERASAFTVYGEHIYLSTDGMLARIDRDGEGFNTFDESYDYWSTFIIQDNHIYTLGDREDGSSLLKIALNGEKIEPIIEGFPPYYYDDIQLYDGHVYVEEDGNMLCTSFETYKEETVYGTSLMHEYIITDGQLIFSLETEDVGEIWQVDLDTMDEKRIVPKHYAHYDTLKSIVNQSEESYKAVKQSDYNMLMERGYFEDAEKTDLELRIQIDHAHETVSMHLDLLDVTMDYWFVDNDDMFMALNEDMQDLMPNQEEYAHFYGKDISQRNADIRNNSLFGDTDIFTLLRGATLRESQEQYIIYIKDGENSFDLLLGSDLGLTEDEGNLSSNTEVFMYVNKKSQLIERIKMKATGEDYSGKYHAKADITIQYNKGKVTIPQEFYNLIRQKEKSTTYIESANKAIEKEQYASAVKLSQQALDAYALNKEAYLVLGQVAYVQNDILEAIEHLTHYIGGHLNKESVEADVYETLAECYFSQGDYSNAIDSVYENMSRVDELSLRMNLIMGISQLELHNGYTASFYLDDVLAEEPLHEEALVGRIGAYVNTDEYKEAIALADEYTELLKESRAMWYYKGVAYYNIGNPEKGLELLKKSMAYPEEKNTNITEDAIHMYMAYIYCAIENYDQAEKHTKKISANGDDAYITNAKEALVDMIKYGRLPINKKLSSFVDDHYLYRKSIKNFEDKITAFDNKDNATPEEVKAFYDTIKLKDDPFTWLIQGEEFDRLMNETATEDVVYRQLDDRTEYIQINSFLPDTGNKAVEALENMEDTYDKDLVLDLRGNGGGAIQAAATILDALLGECTSVYLIDRDGETFEATSDMLYQPFRRIFVLMDEQSASSSEIVALSLKKFGDDVTLVGRKTYGKGVAQHIFIDRNNKTALFLVSNYWNVLQENIDGKGIQPDVVVEGENLEDYLDVIRGIDYREED</sequence>
<dbReference type="SMART" id="SM00245">
    <property type="entry name" value="TSPc"/>
    <property type="match status" value="1"/>
</dbReference>
<dbReference type="Gene3D" id="1.25.40.10">
    <property type="entry name" value="Tetratricopeptide repeat domain"/>
    <property type="match status" value="2"/>
</dbReference>
<dbReference type="KEGG" id="vpy:HZI73_12955"/>
<dbReference type="InterPro" id="IPR011990">
    <property type="entry name" value="TPR-like_helical_dom_sf"/>
</dbReference>
<dbReference type="SUPFAM" id="SSF52096">
    <property type="entry name" value="ClpP/crotonase"/>
    <property type="match status" value="1"/>
</dbReference>
<feature type="chain" id="PRO_5035227170" evidence="1">
    <location>
        <begin position="26"/>
        <end position="1084"/>
    </location>
</feature>
<keyword evidence="1" id="KW-0732">Signal</keyword>
<accession>A0A8J8SGU4</accession>
<dbReference type="GO" id="GO:0008236">
    <property type="term" value="F:serine-type peptidase activity"/>
    <property type="evidence" value="ECO:0007669"/>
    <property type="project" value="InterPro"/>
</dbReference>
<dbReference type="InterPro" id="IPR029045">
    <property type="entry name" value="ClpP/crotonase-like_dom_sf"/>
</dbReference>
<name>A0A8J8SGU4_9FIRM</name>
<dbReference type="InterPro" id="IPR005151">
    <property type="entry name" value="Tail-specific_protease"/>
</dbReference>
<dbReference type="GO" id="GO:0007165">
    <property type="term" value="P:signal transduction"/>
    <property type="evidence" value="ECO:0007669"/>
    <property type="project" value="TreeGrafter"/>
</dbReference>
<dbReference type="SUPFAM" id="SSF69304">
    <property type="entry name" value="Tricorn protease N-terminal domain"/>
    <property type="match status" value="1"/>
</dbReference>
<dbReference type="AlphaFoldDB" id="A0A8J8SGU4"/>
<dbReference type="PANTHER" id="PTHR32060">
    <property type="entry name" value="TAIL-SPECIFIC PROTEASE"/>
    <property type="match status" value="1"/>
</dbReference>
<dbReference type="Proteomes" id="UP000683246">
    <property type="component" value="Chromosome"/>
</dbReference>
<evidence type="ECO:0000313" key="4">
    <source>
        <dbReference type="Proteomes" id="UP000683246"/>
    </source>
</evidence>
<reference evidence="3" key="1">
    <citation type="submission" date="2020-07" db="EMBL/GenBank/DDBJ databases">
        <title>Vallitalea pronyensis genome.</title>
        <authorList>
            <person name="Postec A."/>
        </authorList>
    </citation>
    <scope>NUCLEOTIDE SEQUENCE</scope>
    <source>
        <strain evidence="3">FatNI3</strain>
    </source>
</reference>
<dbReference type="GO" id="GO:0030288">
    <property type="term" value="C:outer membrane-bounded periplasmic space"/>
    <property type="evidence" value="ECO:0007669"/>
    <property type="project" value="TreeGrafter"/>
</dbReference>
<proteinExistence type="predicted"/>
<organism evidence="3 4">
    <name type="scientific">Vallitalea pronyensis</name>
    <dbReference type="NCBI Taxonomy" id="1348613"/>
    <lineage>
        <taxon>Bacteria</taxon>
        <taxon>Bacillati</taxon>
        <taxon>Bacillota</taxon>
        <taxon>Clostridia</taxon>
        <taxon>Lachnospirales</taxon>
        <taxon>Vallitaleaceae</taxon>
        <taxon>Vallitalea</taxon>
    </lineage>
</organism>